<feature type="non-terminal residue" evidence="2">
    <location>
        <position position="64"/>
    </location>
</feature>
<name>A0A0C9YX76_9AGAM</name>
<keyword evidence="3" id="KW-1185">Reference proteome</keyword>
<evidence type="ECO:0000256" key="1">
    <source>
        <dbReference type="SAM" id="MobiDB-lite"/>
    </source>
</evidence>
<evidence type="ECO:0000313" key="3">
    <source>
        <dbReference type="Proteomes" id="UP000054018"/>
    </source>
</evidence>
<gene>
    <name evidence="2" type="ORF">PISMIDRAFT_671668</name>
</gene>
<reference evidence="3" key="2">
    <citation type="submission" date="2015-01" db="EMBL/GenBank/DDBJ databases">
        <title>Evolutionary Origins and Diversification of the Mycorrhizal Mutualists.</title>
        <authorList>
            <consortium name="DOE Joint Genome Institute"/>
            <consortium name="Mycorrhizal Genomics Consortium"/>
            <person name="Kohler A."/>
            <person name="Kuo A."/>
            <person name="Nagy L.G."/>
            <person name="Floudas D."/>
            <person name="Copeland A."/>
            <person name="Barry K.W."/>
            <person name="Cichocki N."/>
            <person name="Veneault-Fourrey C."/>
            <person name="LaButti K."/>
            <person name="Lindquist E.A."/>
            <person name="Lipzen A."/>
            <person name="Lundell T."/>
            <person name="Morin E."/>
            <person name="Murat C."/>
            <person name="Riley R."/>
            <person name="Ohm R."/>
            <person name="Sun H."/>
            <person name="Tunlid A."/>
            <person name="Henrissat B."/>
            <person name="Grigoriev I.V."/>
            <person name="Hibbett D.S."/>
            <person name="Martin F."/>
        </authorList>
    </citation>
    <scope>NUCLEOTIDE SEQUENCE [LARGE SCALE GENOMIC DNA]</scope>
    <source>
        <strain evidence="3">441</strain>
    </source>
</reference>
<dbReference type="Proteomes" id="UP000054018">
    <property type="component" value="Unassembled WGS sequence"/>
</dbReference>
<accession>A0A0C9YX76</accession>
<dbReference type="HOGENOM" id="CLU_2873948_0_0_1"/>
<proteinExistence type="predicted"/>
<organism evidence="2 3">
    <name type="scientific">Pisolithus microcarpus 441</name>
    <dbReference type="NCBI Taxonomy" id="765257"/>
    <lineage>
        <taxon>Eukaryota</taxon>
        <taxon>Fungi</taxon>
        <taxon>Dikarya</taxon>
        <taxon>Basidiomycota</taxon>
        <taxon>Agaricomycotina</taxon>
        <taxon>Agaricomycetes</taxon>
        <taxon>Agaricomycetidae</taxon>
        <taxon>Boletales</taxon>
        <taxon>Sclerodermatineae</taxon>
        <taxon>Pisolithaceae</taxon>
        <taxon>Pisolithus</taxon>
    </lineage>
</organism>
<feature type="compositionally biased region" description="Basic and acidic residues" evidence="1">
    <location>
        <begin position="31"/>
        <end position="50"/>
    </location>
</feature>
<dbReference type="AlphaFoldDB" id="A0A0C9YX76"/>
<feature type="non-terminal residue" evidence="2">
    <location>
        <position position="1"/>
    </location>
</feature>
<evidence type="ECO:0000313" key="2">
    <source>
        <dbReference type="EMBL" id="KIK29725.1"/>
    </source>
</evidence>
<dbReference type="EMBL" id="KN833688">
    <property type="protein sequence ID" value="KIK29725.1"/>
    <property type="molecule type" value="Genomic_DNA"/>
</dbReference>
<sequence>LTSSTHVYSRTSSILHPSATVVPSEAFSRTRAHDSEARSQRYDRHSRIKPSETPRSLLVLWQCN</sequence>
<protein>
    <submittedName>
        <fullName evidence="2">Unplaced genomic scaffold scaffold_4, whole genome shotgun sequence</fullName>
    </submittedName>
</protein>
<reference evidence="2 3" key="1">
    <citation type="submission" date="2014-04" db="EMBL/GenBank/DDBJ databases">
        <authorList>
            <consortium name="DOE Joint Genome Institute"/>
            <person name="Kuo A."/>
            <person name="Kohler A."/>
            <person name="Costa M.D."/>
            <person name="Nagy L.G."/>
            <person name="Floudas D."/>
            <person name="Copeland A."/>
            <person name="Barry K.W."/>
            <person name="Cichocki N."/>
            <person name="Veneault-Fourrey C."/>
            <person name="LaButti K."/>
            <person name="Lindquist E.A."/>
            <person name="Lipzen A."/>
            <person name="Lundell T."/>
            <person name="Morin E."/>
            <person name="Murat C."/>
            <person name="Sun H."/>
            <person name="Tunlid A."/>
            <person name="Henrissat B."/>
            <person name="Grigoriev I.V."/>
            <person name="Hibbett D.S."/>
            <person name="Martin F."/>
            <person name="Nordberg H.P."/>
            <person name="Cantor M.N."/>
            <person name="Hua S.X."/>
        </authorList>
    </citation>
    <scope>NUCLEOTIDE SEQUENCE [LARGE SCALE GENOMIC DNA]</scope>
    <source>
        <strain evidence="2 3">441</strain>
    </source>
</reference>
<feature type="region of interest" description="Disordered" evidence="1">
    <location>
        <begin position="22"/>
        <end position="50"/>
    </location>
</feature>